<dbReference type="InterPro" id="IPR007527">
    <property type="entry name" value="Znf_SWIM"/>
</dbReference>
<organism evidence="4 5">
    <name type="scientific">Kipferlia bialata</name>
    <dbReference type="NCBI Taxonomy" id="797122"/>
    <lineage>
        <taxon>Eukaryota</taxon>
        <taxon>Metamonada</taxon>
        <taxon>Carpediemonas-like organisms</taxon>
        <taxon>Kipferlia</taxon>
    </lineage>
</organism>
<dbReference type="Pfam" id="PF04434">
    <property type="entry name" value="SWIM"/>
    <property type="match status" value="1"/>
</dbReference>
<keyword evidence="1" id="KW-0862">Zinc</keyword>
<evidence type="ECO:0000259" key="3">
    <source>
        <dbReference type="PROSITE" id="PS50966"/>
    </source>
</evidence>
<reference evidence="4 5" key="1">
    <citation type="journal article" date="2018" name="PLoS ONE">
        <title>The draft genome of Kipferlia bialata reveals reductive genome evolution in fornicate parasites.</title>
        <authorList>
            <person name="Tanifuji G."/>
            <person name="Takabayashi S."/>
            <person name="Kume K."/>
            <person name="Takagi M."/>
            <person name="Nakayama T."/>
            <person name="Kamikawa R."/>
            <person name="Inagaki Y."/>
            <person name="Hashimoto T."/>
        </authorList>
    </citation>
    <scope>NUCLEOTIDE SEQUENCE [LARGE SCALE GENOMIC DNA]</scope>
    <source>
        <strain evidence="4">NY0173</strain>
    </source>
</reference>
<feature type="domain" description="SWIM-type" evidence="3">
    <location>
        <begin position="176"/>
        <end position="207"/>
    </location>
</feature>
<keyword evidence="1" id="KW-0479">Metal-binding</keyword>
<dbReference type="Proteomes" id="UP000265618">
    <property type="component" value="Unassembled WGS sequence"/>
</dbReference>
<keyword evidence="5" id="KW-1185">Reference proteome</keyword>
<gene>
    <name evidence="4" type="ORF">KIPB_013261</name>
</gene>
<dbReference type="PROSITE" id="PS50966">
    <property type="entry name" value="ZF_SWIM"/>
    <property type="match status" value="1"/>
</dbReference>
<sequence length="316" mass="36279">MRNLTLPHGHYHCLCIMHLKENFASTVGEQERKDFAKMARSNNRSDVRKYIDRVREASPDTASNLWELRKQWCRAYMPEDVCRKDYLASILVEVTNSAIKRICKAKRQITGLNMFVLVCSVSGDWFTGHQERVYEGYMTLTRAGYKLYKRAANVAENRDLVPRSGVVTVVGKSHTYRIKRDLKCKCGGIEERGIPCWHSIAAAKAFQVPHKHLCAVFWRVETHYKAYDCTPLPTPSMDQDQTPGSPVKMTRTKVTFDLFRRACLQNWDNPAFVSHMLSSFAGFKDKKILPPTEHHTGKRPGRGRPAVKRKIKPGHK</sequence>
<dbReference type="AlphaFoldDB" id="A0A9K3DA40"/>
<accession>A0A9K3DA40</accession>
<feature type="region of interest" description="Disordered" evidence="2">
    <location>
        <begin position="288"/>
        <end position="316"/>
    </location>
</feature>
<proteinExistence type="predicted"/>
<feature type="compositionally biased region" description="Basic residues" evidence="2">
    <location>
        <begin position="296"/>
        <end position="316"/>
    </location>
</feature>
<evidence type="ECO:0000313" key="4">
    <source>
        <dbReference type="EMBL" id="GIQ90460.1"/>
    </source>
</evidence>
<keyword evidence="1" id="KW-0863">Zinc-finger</keyword>
<name>A0A9K3DA40_9EUKA</name>
<evidence type="ECO:0000313" key="5">
    <source>
        <dbReference type="Proteomes" id="UP000265618"/>
    </source>
</evidence>
<comment type="caution">
    <text evidence="4">The sequence shown here is derived from an EMBL/GenBank/DDBJ whole genome shotgun (WGS) entry which is preliminary data.</text>
</comment>
<evidence type="ECO:0000256" key="1">
    <source>
        <dbReference type="PROSITE-ProRule" id="PRU00325"/>
    </source>
</evidence>
<dbReference type="GO" id="GO:0008270">
    <property type="term" value="F:zinc ion binding"/>
    <property type="evidence" value="ECO:0007669"/>
    <property type="project" value="UniProtKB-KW"/>
</dbReference>
<evidence type="ECO:0000256" key="2">
    <source>
        <dbReference type="SAM" id="MobiDB-lite"/>
    </source>
</evidence>
<protein>
    <recommendedName>
        <fullName evidence="3">SWIM-type domain-containing protein</fullName>
    </recommendedName>
</protein>
<dbReference type="EMBL" id="BDIP01006206">
    <property type="protein sequence ID" value="GIQ90460.1"/>
    <property type="molecule type" value="Genomic_DNA"/>
</dbReference>